<evidence type="ECO:0000259" key="2">
    <source>
        <dbReference type="Pfam" id="PF01370"/>
    </source>
</evidence>
<dbReference type="Proteomes" id="UP000477488">
    <property type="component" value="Unassembled WGS sequence"/>
</dbReference>
<gene>
    <name evidence="4" type="ORF">FYJ44_11525</name>
</gene>
<dbReference type="PANTHER" id="PTHR11092">
    <property type="entry name" value="SUGAR NUCLEOTIDE EPIMERASE RELATED"/>
    <property type="match status" value="1"/>
</dbReference>
<dbReference type="PANTHER" id="PTHR11092:SF0">
    <property type="entry name" value="EPIMERASE FAMILY PROTEIN SDR39U1"/>
    <property type="match status" value="1"/>
</dbReference>
<dbReference type="InterPro" id="IPR036291">
    <property type="entry name" value="NAD(P)-bd_dom_sf"/>
</dbReference>
<sequence length="308" mass="32590">MRVVILGGTGFIGSALVKALLRAGHDVTISGRGRRSQTDGGPAYAQWDGRSPRDLAEICRGAAAVVNLLGENIGAGRWTRARREAIVQSRVCAGRAVADAFALLKKDGAAPPATLIQASASGWYGLWPDLATAPDSTEDAPAGSGFLADVARQWEASSAPVEALGVRRVRIRTAPVLGKGGGILTKMLPLYRWGLGGPAGSGRQPFPWIHLDDEAGAVLFLLEHPQISGPCNLCAPEQVDAAGFARALGRTLRRPALFRIPAFALRPALGRMAEELLFNGQRCAPRVLLEAGYVFRYPDLDGALRASI</sequence>
<organism evidence="4 5">
    <name type="scientific">Desulfovibrio porci</name>
    <dbReference type="NCBI Taxonomy" id="2605782"/>
    <lineage>
        <taxon>Bacteria</taxon>
        <taxon>Pseudomonadati</taxon>
        <taxon>Thermodesulfobacteriota</taxon>
        <taxon>Desulfovibrionia</taxon>
        <taxon>Desulfovibrionales</taxon>
        <taxon>Desulfovibrionaceae</taxon>
        <taxon>Desulfovibrio</taxon>
    </lineage>
</organism>
<dbReference type="Gene3D" id="3.40.50.720">
    <property type="entry name" value="NAD(P)-binding Rossmann-like Domain"/>
    <property type="match status" value="1"/>
</dbReference>
<dbReference type="SUPFAM" id="SSF51735">
    <property type="entry name" value="NAD(P)-binding Rossmann-fold domains"/>
    <property type="match status" value="1"/>
</dbReference>
<feature type="domain" description="NAD-dependent epimerase/dehydratase" evidence="2">
    <location>
        <begin position="3"/>
        <end position="226"/>
    </location>
</feature>
<evidence type="ECO:0000313" key="5">
    <source>
        <dbReference type="Proteomes" id="UP000477488"/>
    </source>
</evidence>
<reference evidence="4 5" key="1">
    <citation type="submission" date="2019-09" db="EMBL/GenBank/DDBJ databases">
        <title>In-depth cultivation of the pig gut microbiome towards novel bacterial diversity and tailored functional studies.</title>
        <authorList>
            <person name="Wylensek D."/>
            <person name="Hitch T.C.A."/>
            <person name="Clavel T."/>
        </authorList>
    </citation>
    <scope>NUCLEOTIDE SEQUENCE [LARGE SCALE GENOMIC DNA]</scope>
    <source>
        <strain evidence="4 5">PG-178-WT-4</strain>
    </source>
</reference>
<feature type="domain" description="DUF1731" evidence="3">
    <location>
        <begin position="260"/>
        <end position="306"/>
    </location>
</feature>
<dbReference type="InterPro" id="IPR010099">
    <property type="entry name" value="SDR39U1"/>
</dbReference>
<protein>
    <submittedName>
        <fullName evidence="4">TIGR01777 family protein</fullName>
    </submittedName>
</protein>
<proteinExistence type="inferred from homology"/>
<dbReference type="AlphaFoldDB" id="A0A6L5XN79"/>
<comment type="similarity">
    <text evidence="1">Belongs to the NAD(P)-dependent epimerase/dehydratase family. SDR39U1 subfamily.</text>
</comment>
<evidence type="ECO:0000256" key="1">
    <source>
        <dbReference type="ARBA" id="ARBA00009353"/>
    </source>
</evidence>
<evidence type="ECO:0000313" key="4">
    <source>
        <dbReference type="EMBL" id="MSS28647.1"/>
    </source>
</evidence>
<dbReference type="Pfam" id="PF08338">
    <property type="entry name" value="DUF1731"/>
    <property type="match status" value="1"/>
</dbReference>
<comment type="caution">
    <text evidence="4">The sequence shown here is derived from an EMBL/GenBank/DDBJ whole genome shotgun (WGS) entry which is preliminary data.</text>
</comment>
<dbReference type="InterPro" id="IPR013549">
    <property type="entry name" value="DUF1731"/>
</dbReference>
<dbReference type="RefSeq" id="WP_154512238.1">
    <property type="nucleotide sequence ID" value="NZ_VUMH01000012.1"/>
</dbReference>
<accession>A0A6L5XN79</accession>
<keyword evidence="5" id="KW-1185">Reference proteome</keyword>
<name>A0A6L5XN79_9BACT</name>
<evidence type="ECO:0000259" key="3">
    <source>
        <dbReference type="Pfam" id="PF08338"/>
    </source>
</evidence>
<dbReference type="NCBIfam" id="TIGR01777">
    <property type="entry name" value="yfcH"/>
    <property type="match status" value="1"/>
</dbReference>
<dbReference type="InterPro" id="IPR001509">
    <property type="entry name" value="Epimerase_deHydtase"/>
</dbReference>
<dbReference type="EMBL" id="VUMH01000012">
    <property type="protein sequence ID" value="MSS28647.1"/>
    <property type="molecule type" value="Genomic_DNA"/>
</dbReference>
<dbReference type="Pfam" id="PF01370">
    <property type="entry name" value="Epimerase"/>
    <property type="match status" value="1"/>
</dbReference>